<evidence type="ECO:0000256" key="6">
    <source>
        <dbReference type="SAM" id="Phobius"/>
    </source>
</evidence>
<dbReference type="PROSITE" id="PS51257">
    <property type="entry name" value="PROKAR_LIPOPROTEIN"/>
    <property type="match status" value="1"/>
</dbReference>
<dbReference type="PROSITE" id="PS50850">
    <property type="entry name" value="MFS"/>
    <property type="match status" value="1"/>
</dbReference>
<gene>
    <name evidence="8" type="ORF">EZI54_11180</name>
</gene>
<dbReference type="PANTHER" id="PTHR11662:SF399">
    <property type="entry name" value="FI19708P1-RELATED"/>
    <property type="match status" value="1"/>
</dbReference>
<feature type="transmembrane region" description="Helical" evidence="6">
    <location>
        <begin position="53"/>
        <end position="71"/>
    </location>
</feature>
<organism evidence="8 9">
    <name type="scientific">Marinobacter halodurans</name>
    <dbReference type="NCBI Taxonomy" id="2528979"/>
    <lineage>
        <taxon>Bacteria</taxon>
        <taxon>Pseudomonadati</taxon>
        <taxon>Pseudomonadota</taxon>
        <taxon>Gammaproteobacteria</taxon>
        <taxon>Pseudomonadales</taxon>
        <taxon>Marinobacteraceae</taxon>
        <taxon>Marinobacter</taxon>
    </lineage>
</organism>
<keyword evidence="2 6" id="KW-0812">Transmembrane</keyword>
<keyword evidence="4 6" id="KW-0472">Membrane</keyword>
<dbReference type="InterPro" id="IPR011701">
    <property type="entry name" value="MFS"/>
</dbReference>
<dbReference type="InterPro" id="IPR020846">
    <property type="entry name" value="MFS_dom"/>
</dbReference>
<comment type="caution">
    <text evidence="8">The sequence shown here is derived from an EMBL/GenBank/DDBJ whole genome shotgun (WGS) entry which is preliminary data.</text>
</comment>
<feature type="transmembrane region" description="Helical" evidence="6">
    <location>
        <begin position="282"/>
        <end position="299"/>
    </location>
</feature>
<dbReference type="Proteomes" id="UP000313645">
    <property type="component" value="Unassembled WGS sequence"/>
</dbReference>
<evidence type="ECO:0000259" key="7">
    <source>
        <dbReference type="PROSITE" id="PS50850"/>
    </source>
</evidence>
<feature type="transmembrane region" description="Helical" evidence="6">
    <location>
        <begin position="249"/>
        <end position="270"/>
    </location>
</feature>
<proteinExistence type="inferred from homology"/>
<evidence type="ECO:0000256" key="1">
    <source>
        <dbReference type="ARBA" id="ARBA00004141"/>
    </source>
</evidence>
<dbReference type="InterPro" id="IPR050382">
    <property type="entry name" value="MFS_Na/Anion_cotransporter"/>
</dbReference>
<keyword evidence="3 6" id="KW-1133">Transmembrane helix</keyword>
<evidence type="ECO:0000256" key="4">
    <source>
        <dbReference type="ARBA" id="ARBA00023136"/>
    </source>
</evidence>
<evidence type="ECO:0000313" key="8">
    <source>
        <dbReference type="EMBL" id="TBW55725.1"/>
    </source>
</evidence>
<reference evidence="8 9" key="1">
    <citation type="submission" date="2019-02" db="EMBL/GenBank/DDBJ databases">
        <title>Marinobacter halodurans sp. nov., a marine bacterium isolated from sea tidal flat.</title>
        <authorList>
            <person name="Yoo Y."/>
            <person name="Lee D.W."/>
            <person name="Kim B.S."/>
            <person name="Kim J.-J."/>
        </authorList>
    </citation>
    <scope>NUCLEOTIDE SEQUENCE [LARGE SCALE GENOMIC DNA]</scope>
    <source>
        <strain evidence="8 9">YJ-S3-2</strain>
    </source>
</reference>
<dbReference type="InterPro" id="IPR036259">
    <property type="entry name" value="MFS_trans_sf"/>
</dbReference>
<feature type="transmembrane region" description="Helical" evidence="6">
    <location>
        <begin position="170"/>
        <end position="189"/>
    </location>
</feature>
<feature type="transmembrane region" description="Helical" evidence="6">
    <location>
        <begin position="319"/>
        <end position="347"/>
    </location>
</feature>
<feature type="transmembrane region" description="Helical" evidence="6">
    <location>
        <begin position="105"/>
        <end position="127"/>
    </location>
</feature>
<evidence type="ECO:0000313" key="9">
    <source>
        <dbReference type="Proteomes" id="UP000313645"/>
    </source>
</evidence>
<sequence length="427" mass="45453">MKAPQIRKDTLLSLTGILLPTYVAFFVAFGCWTLLAVIGVHIRTQLNLSDVEFGTLLALPVLSGGLLAIPAGIATQRFGTRRVMLGCLAGLVPVLASLGRVESLWGYLLVACGLGLAGGTFSAGLQFISSRAPPQHRGLVLSLFSTGMLGAGFNYYLVSLIHEAYSWRSVSTAYIILLVLVTILYALLTESDPPAAHRSGQSRIRANLSLLLQADVQLLCVLFALSGGGILALTLWLPDFISASLGLPFNTGALLAMGFIVPASLCQVPGGWLADRLGAVPVLRRALTAALLPGLLLSYPNMSLDVEGATHILHLQFGWSIMVEVGLIALLGMLLGVAFGSLLRLLVELQPDHVAFTAGLALLSGCLSGFLLPLLFAMANQWIGVRSAAFMLLFGFSALTLLALNLHSRRHMRHRLLKGEKALSPWG</sequence>
<dbReference type="Pfam" id="PF07690">
    <property type="entry name" value="MFS_1"/>
    <property type="match status" value="1"/>
</dbReference>
<name>A0ABY1ZKE6_9GAMM</name>
<feature type="transmembrane region" description="Helical" evidence="6">
    <location>
        <begin position="83"/>
        <end position="99"/>
    </location>
</feature>
<evidence type="ECO:0000256" key="2">
    <source>
        <dbReference type="ARBA" id="ARBA00022692"/>
    </source>
</evidence>
<accession>A0ABY1ZKE6</accession>
<dbReference type="Gene3D" id="1.20.1250.20">
    <property type="entry name" value="MFS general substrate transporter like domains"/>
    <property type="match status" value="2"/>
</dbReference>
<comment type="similarity">
    <text evidence="5">Belongs to the major facilitator superfamily. Phthalate permease family.</text>
</comment>
<protein>
    <submittedName>
        <fullName evidence="8">MFS transporter</fullName>
    </submittedName>
</protein>
<dbReference type="PANTHER" id="PTHR11662">
    <property type="entry name" value="SOLUTE CARRIER FAMILY 17"/>
    <property type="match status" value="1"/>
</dbReference>
<dbReference type="EMBL" id="SJDL01000015">
    <property type="protein sequence ID" value="TBW55725.1"/>
    <property type="molecule type" value="Genomic_DNA"/>
</dbReference>
<comment type="subcellular location">
    <subcellularLocation>
        <location evidence="1">Membrane</location>
        <topology evidence="1">Multi-pass membrane protein</topology>
    </subcellularLocation>
</comment>
<feature type="transmembrane region" description="Helical" evidence="6">
    <location>
        <begin position="12"/>
        <end position="41"/>
    </location>
</feature>
<feature type="transmembrane region" description="Helical" evidence="6">
    <location>
        <begin position="388"/>
        <end position="406"/>
    </location>
</feature>
<feature type="domain" description="Major facilitator superfamily (MFS) profile" evidence="7">
    <location>
        <begin position="17"/>
        <end position="412"/>
    </location>
</feature>
<evidence type="ECO:0000256" key="5">
    <source>
        <dbReference type="ARBA" id="ARBA00038514"/>
    </source>
</evidence>
<dbReference type="RefSeq" id="WP_131481970.1">
    <property type="nucleotide sequence ID" value="NZ_SJDL01000015.1"/>
</dbReference>
<keyword evidence="9" id="KW-1185">Reference proteome</keyword>
<feature type="transmembrane region" description="Helical" evidence="6">
    <location>
        <begin position="354"/>
        <end position="376"/>
    </location>
</feature>
<feature type="transmembrane region" description="Helical" evidence="6">
    <location>
        <begin position="210"/>
        <end position="237"/>
    </location>
</feature>
<evidence type="ECO:0000256" key="3">
    <source>
        <dbReference type="ARBA" id="ARBA00022989"/>
    </source>
</evidence>
<feature type="transmembrane region" description="Helical" evidence="6">
    <location>
        <begin position="139"/>
        <end position="158"/>
    </location>
</feature>
<dbReference type="SUPFAM" id="SSF103473">
    <property type="entry name" value="MFS general substrate transporter"/>
    <property type="match status" value="1"/>
</dbReference>